<dbReference type="AlphaFoldDB" id="A0A3G9JN52"/>
<comment type="subcellular location">
    <subcellularLocation>
        <location evidence="1">Cell membrane</location>
        <topology evidence="1">Multi-pass membrane protein</topology>
    </subcellularLocation>
</comment>
<dbReference type="GO" id="GO:0140359">
    <property type="term" value="F:ABC-type transporter activity"/>
    <property type="evidence" value="ECO:0007669"/>
    <property type="project" value="InterPro"/>
</dbReference>
<evidence type="ECO:0000313" key="5">
    <source>
        <dbReference type="EMBL" id="BBH24294.1"/>
    </source>
</evidence>
<dbReference type="SUPFAM" id="SSF90123">
    <property type="entry name" value="ABC transporter transmembrane region"/>
    <property type="match status" value="1"/>
</dbReference>
<evidence type="ECO:0000313" key="6">
    <source>
        <dbReference type="Proteomes" id="UP000275368"/>
    </source>
</evidence>
<name>A0A3G9JN52_9BACL</name>
<dbReference type="RefSeq" id="WP_125664409.1">
    <property type="nucleotide sequence ID" value="NZ_AP019308.1"/>
</dbReference>
<evidence type="ECO:0000256" key="1">
    <source>
        <dbReference type="ARBA" id="ARBA00004651"/>
    </source>
</evidence>
<proteinExistence type="predicted"/>
<dbReference type="PROSITE" id="PS50929">
    <property type="entry name" value="ABC_TM1F"/>
    <property type="match status" value="1"/>
</dbReference>
<evidence type="ECO:0000256" key="4">
    <source>
        <dbReference type="ARBA" id="ARBA00023136"/>
    </source>
</evidence>
<keyword evidence="3" id="KW-1133">Transmembrane helix</keyword>
<reference evidence="5 6" key="1">
    <citation type="submission" date="2018-11" db="EMBL/GenBank/DDBJ databases">
        <title>Complete genome sequence of Paenibacillus baekrokdamisoli strain KCTC 33723.</title>
        <authorList>
            <person name="Kang S.W."/>
            <person name="Lee K.C."/>
            <person name="Kim K.K."/>
            <person name="Kim J.S."/>
            <person name="Kim D.S."/>
            <person name="Ko S.H."/>
            <person name="Yang S.H."/>
            <person name="Lee J.S."/>
        </authorList>
    </citation>
    <scope>NUCLEOTIDE SEQUENCE [LARGE SCALE GENOMIC DNA]</scope>
    <source>
        <strain evidence="5 6">KCTC 33723</strain>
    </source>
</reference>
<gene>
    <name evidence="5" type="ORF">Back11_56390</name>
</gene>
<evidence type="ECO:0000256" key="3">
    <source>
        <dbReference type="ARBA" id="ARBA00022989"/>
    </source>
</evidence>
<dbReference type="InterPro" id="IPR011527">
    <property type="entry name" value="ABC1_TM_dom"/>
</dbReference>
<keyword evidence="4" id="KW-0472">Membrane</keyword>
<dbReference type="EMBL" id="AP019308">
    <property type="protein sequence ID" value="BBH24294.1"/>
    <property type="molecule type" value="Genomic_DNA"/>
</dbReference>
<dbReference type="KEGG" id="pbk:Back11_56390"/>
<dbReference type="InterPro" id="IPR036640">
    <property type="entry name" value="ABC1_TM_sf"/>
</dbReference>
<sequence length="142" mass="16720">MRSLVTTARPWLIYHWLFSFLLPYKSVLMVFVLSGLFLSAVELSIPKFIEWFTDHIVLERDFHAFWKMLAAIGVLFVLSIVVTGWKNKQQRILQEKPSMDILQAQFIHLRKLGFSYYEQHPSGETLSLFQDENGRMVLLKQN</sequence>
<keyword evidence="6" id="KW-1185">Reference proteome</keyword>
<dbReference type="GO" id="GO:0005524">
    <property type="term" value="F:ATP binding"/>
    <property type="evidence" value="ECO:0007669"/>
    <property type="project" value="InterPro"/>
</dbReference>
<evidence type="ECO:0000256" key="2">
    <source>
        <dbReference type="ARBA" id="ARBA00022692"/>
    </source>
</evidence>
<dbReference type="Gene3D" id="1.20.1560.10">
    <property type="entry name" value="ABC transporter type 1, transmembrane domain"/>
    <property type="match status" value="1"/>
</dbReference>
<keyword evidence="2" id="KW-0812">Transmembrane</keyword>
<dbReference type="Proteomes" id="UP000275368">
    <property type="component" value="Chromosome"/>
</dbReference>
<dbReference type="GO" id="GO:0005886">
    <property type="term" value="C:plasma membrane"/>
    <property type="evidence" value="ECO:0007669"/>
    <property type="project" value="UniProtKB-SubCell"/>
</dbReference>
<organism evidence="5 6">
    <name type="scientific">Paenibacillus baekrokdamisoli</name>
    <dbReference type="NCBI Taxonomy" id="1712516"/>
    <lineage>
        <taxon>Bacteria</taxon>
        <taxon>Bacillati</taxon>
        <taxon>Bacillota</taxon>
        <taxon>Bacilli</taxon>
        <taxon>Bacillales</taxon>
        <taxon>Paenibacillaceae</taxon>
        <taxon>Paenibacillus</taxon>
    </lineage>
</organism>
<dbReference type="OrthoDB" id="9762778at2"/>
<accession>A0A3G9JN52</accession>
<protein>
    <submittedName>
        <fullName evidence="5">Uncharacterized protein</fullName>
    </submittedName>
</protein>